<dbReference type="PANTHER" id="PTHR12277:SF79">
    <property type="entry name" value="XAA-PRO DIPEPTIDYL-PEPTIDASE-RELATED"/>
    <property type="match status" value="1"/>
</dbReference>
<dbReference type="AlphaFoldDB" id="A0A840WLP4"/>
<dbReference type="PANTHER" id="PTHR12277">
    <property type="entry name" value="ALPHA/BETA HYDROLASE DOMAIN-CONTAINING PROTEIN"/>
    <property type="match status" value="1"/>
</dbReference>
<sequence length="276" mass="28881">MRRALIVAAVVALVLVVLVGLAWALQRSVIFIPMGGEPPPAAEVIEGAEDVRLHTDDGLELGAWFITPQDTDRATDRETAVLVANGNAGNRESRAPLARALAAEGFSVLLFDYRGYGGNPGSPSEAGLAMDARAAADALAERGFDAERTVYFGESLGAAVAANLAAERSPAALFLRSPFTSLADMGSHHYPFVPVRLLLRDEFPVAERVADLDTPTTVVVADSDTIVPPEQSHEVAGASANLVEEVVLPGGGHNDPATIHGPEVVAAVARLADHAR</sequence>
<organism evidence="2 3">
    <name type="scientific">Nocardiopsis metallicus</name>
    <dbReference type="NCBI Taxonomy" id="179819"/>
    <lineage>
        <taxon>Bacteria</taxon>
        <taxon>Bacillati</taxon>
        <taxon>Actinomycetota</taxon>
        <taxon>Actinomycetes</taxon>
        <taxon>Streptosporangiales</taxon>
        <taxon>Nocardiopsidaceae</taxon>
        <taxon>Nocardiopsis</taxon>
    </lineage>
</organism>
<name>A0A840WLP4_9ACTN</name>
<feature type="domain" description="Serine aminopeptidase S33" evidence="1">
    <location>
        <begin position="78"/>
        <end position="184"/>
    </location>
</feature>
<reference evidence="2 3" key="1">
    <citation type="submission" date="2020-08" db="EMBL/GenBank/DDBJ databases">
        <title>Sequencing the genomes of 1000 actinobacteria strains.</title>
        <authorList>
            <person name="Klenk H.-P."/>
        </authorList>
    </citation>
    <scope>NUCLEOTIDE SEQUENCE [LARGE SCALE GENOMIC DNA]</scope>
    <source>
        <strain evidence="2 3">DSM 44598</strain>
    </source>
</reference>
<dbReference type="EMBL" id="JACHDO010000001">
    <property type="protein sequence ID" value="MBB5492577.1"/>
    <property type="molecule type" value="Genomic_DNA"/>
</dbReference>
<gene>
    <name evidence="2" type="ORF">HNR07_003714</name>
</gene>
<evidence type="ECO:0000313" key="2">
    <source>
        <dbReference type="EMBL" id="MBB5492577.1"/>
    </source>
</evidence>
<accession>A0A840WLP4</accession>
<dbReference type="Gene3D" id="3.40.50.1820">
    <property type="entry name" value="alpha/beta hydrolase"/>
    <property type="match status" value="1"/>
</dbReference>
<dbReference type="SUPFAM" id="SSF53474">
    <property type="entry name" value="alpha/beta-Hydrolases"/>
    <property type="match status" value="1"/>
</dbReference>
<evidence type="ECO:0000259" key="1">
    <source>
        <dbReference type="Pfam" id="PF12146"/>
    </source>
</evidence>
<protein>
    <recommendedName>
        <fullName evidence="1">Serine aminopeptidase S33 domain-containing protein</fullName>
    </recommendedName>
</protein>
<keyword evidence="3" id="KW-1185">Reference proteome</keyword>
<comment type="caution">
    <text evidence="2">The sequence shown here is derived from an EMBL/GenBank/DDBJ whole genome shotgun (WGS) entry which is preliminary data.</text>
</comment>
<evidence type="ECO:0000313" key="3">
    <source>
        <dbReference type="Proteomes" id="UP000579647"/>
    </source>
</evidence>
<proteinExistence type="predicted"/>
<dbReference type="RefSeq" id="WP_184366004.1">
    <property type="nucleotide sequence ID" value="NZ_BAAAKM010000033.1"/>
</dbReference>
<dbReference type="Pfam" id="PF12146">
    <property type="entry name" value="Hydrolase_4"/>
    <property type="match status" value="1"/>
</dbReference>
<dbReference type="Proteomes" id="UP000579647">
    <property type="component" value="Unassembled WGS sequence"/>
</dbReference>
<dbReference type="InterPro" id="IPR022742">
    <property type="entry name" value="Hydrolase_4"/>
</dbReference>
<dbReference type="InterPro" id="IPR029058">
    <property type="entry name" value="AB_hydrolase_fold"/>
</dbReference>